<dbReference type="RefSeq" id="WP_115551760.1">
    <property type="nucleotide sequence ID" value="NZ_CAPHNE010000001.1"/>
</dbReference>
<evidence type="ECO:0000313" key="4">
    <source>
        <dbReference type="EMBL" id="RDU62495.1"/>
    </source>
</evidence>
<protein>
    <submittedName>
        <fullName evidence="4">Disulfide bond formation protein DsbA</fullName>
    </submittedName>
</protein>
<dbReference type="GeneID" id="82535888"/>
<keyword evidence="5" id="KW-1185">Reference proteome</keyword>
<dbReference type="Gene3D" id="3.40.30.10">
    <property type="entry name" value="Glutaredoxin"/>
    <property type="match status" value="1"/>
</dbReference>
<evidence type="ECO:0000313" key="5">
    <source>
        <dbReference type="Proteomes" id="UP000256650"/>
    </source>
</evidence>
<dbReference type="SUPFAM" id="SSF52833">
    <property type="entry name" value="Thioredoxin-like"/>
    <property type="match status" value="1"/>
</dbReference>
<keyword evidence="2" id="KW-0676">Redox-active center</keyword>
<comment type="caution">
    <text evidence="4">The sequence shown here is derived from an EMBL/GenBank/DDBJ whole genome shotgun (WGS) entry which is preliminary data.</text>
</comment>
<dbReference type="Proteomes" id="UP000256650">
    <property type="component" value="Unassembled WGS sequence"/>
</dbReference>
<dbReference type="OrthoDB" id="9151934at2"/>
<organism evidence="4 5">
    <name type="scientific">Helicobacter ganmani</name>
    <dbReference type="NCBI Taxonomy" id="60246"/>
    <lineage>
        <taxon>Bacteria</taxon>
        <taxon>Pseudomonadati</taxon>
        <taxon>Campylobacterota</taxon>
        <taxon>Epsilonproteobacteria</taxon>
        <taxon>Campylobacterales</taxon>
        <taxon>Helicobacteraceae</taxon>
        <taxon>Helicobacter</taxon>
    </lineage>
</organism>
<evidence type="ECO:0000259" key="3">
    <source>
        <dbReference type="Pfam" id="PF13462"/>
    </source>
</evidence>
<name>A0A3D8IBS8_9HELI</name>
<dbReference type="InterPro" id="IPR050824">
    <property type="entry name" value="Thiol_disulfide_DsbA"/>
</dbReference>
<dbReference type="PIRSF" id="PIRSF001488">
    <property type="entry name" value="Tdi_protein"/>
    <property type="match status" value="1"/>
</dbReference>
<accession>A0A3D8IBS8</accession>
<dbReference type="EMBL" id="NXLS01000006">
    <property type="protein sequence ID" value="RDU62495.1"/>
    <property type="molecule type" value="Genomic_DNA"/>
</dbReference>
<dbReference type="Pfam" id="PF13462">
    <property type="entry name" value="Thioredoxin_4"/>
    <property type="match status" value="1"/>
</dbReference>
<evidence type="ECO:0000256" key="2">
    <source>
        <dbReference type="ARBA" id="ARBA00023284"/>
    </source>
</evidence>
<keyword evidence="1" id="KW-0732">Signal</keyword>
<reference evidence="4 5" key="1">
    <citation type="submission" date="2018-04" db="EMBL/GenBank/DDBJ databases">
        <title>Novel Campyloabacter and Helicobacter Species and Strains.</title>
        <authorList>
            <person name="Mannion A.J."/>
            <person name="Shen Z."/>
            <person name="Fox J.G."/>
        </authorList>
    </citation>
    <scope>NUCLEOTIDE SEQUENCE [LARGE SCALE GENOMIC DNA]</scope>
    <source>
        <strain evidence="4 5">MIT 99-5101</strain>
    </source>
</reference>
<dbReference type="InterPro" id="IPR036249">
    <property type="entry name" value="Thioredoxin-like_sf"/>
</dbReference>
<sequence>MQTILRLLFGTFLSTLLAMNMLYAESLKEGKDYIKLKNPLDVPQKSIVEIFNVGCPHCAKMGELLPKLFATIPQEAVFLPYHITTGSAFSAQASEVLAVAVSIDEERNLTSKDIESYFRRASNAYFDAFFKTQKHFKNKESFIAFGLDAMEISQTKFETQLRHKEVQEKLKAWQDSIAQIGIQSVPSFIVNGKYLILMNKVKDSEDFIYKINYLLGI</sequence>
<dbReference type="AlphaFoldDB" id="A0A3D8IBS8"/>
<proteinExistence type="predicted"/>
<dbReference type="PANTHER" id="PTHR35891">
    <property type="entry name" value="THIOL:DISULFIDE INTERCHANGE PROTEIN DSBA"/>
    <property type="match status" value="1"/>
</dbReference>
<gene>
    <name evidence="4" type="ORF">CQA43_06240</name>
</gene>
<dbReference type="PANTHER" id="PTHR35891:SF3">
    <property type="entry name" value="THIOL:DISULFIDE INTERCHANGE PROTEIN DSBL"/>
    <property type="match status" value="1"/>
</dbReference>
<dbReference type="InterPro" id="IPR012336">
    <property type="entry name" value="Thioredoxin-like_fold"/>
</dbReference>
<dbReference type="InterPro" id="IPR023205">
    <property type="entry name" value="DsbA/DsbL"/>
</dbReference>
<dbReference type="PROSITE" id="PS00194">
    <property type="entry name" value="THIOREDOXIN_1"/>
    <property type="match status" value="1"/>
</dbReference>
<evidence type="ECO:0000256" key="1">
    <source>
        <dbReference type="ARBA" id="ARBA00022729"/>
    </source>
</evidence>
<dbReference type="InterPro" id="IPR017937">
    <property type="entry name" value="Thioredoxin_CS"/>
</dbReference>
<feature type="domain" description="Thioredoxin-like fold" evidence="3">
    <location>
        <begin position="45"/>
        <end position="202"/>
    </location>
</feature>